<feature type="region of interest" description="Disordered" evidence="2">
    <location>
        <begin position="1223"/>
        <end position="1242"/>
    </location>
</feature>
<dbReference type="PANTHER" id="PTHR10039">
    <property type="entry name" value="AMELOGENIN"/>
    <property type="match status" value="1"/>
</dbReference>
<evidence type="ECO:0000313" key="6">
    <source>
        <dbReference type="Proteomes" id="UP000800200"/>
    </source>
</evidence>
<feature type="compositionally biased region" description="Polar residues" evidence="2">
    <location>
        <begin position="1225"/>
        <end position="1238"/>
    </location>
</feature>
<protein>
    <recommendedName>
        <fullName evidence="7">NACHT domain-containing protein</fullName>
    </recommendedName>
</protein>
<dbReference type="OrthoDB" id="5389400at2759"/>
<keyword evidence="6" id="KW-1185">Reference proteome</keyword>
<dbReference type="InterPro" id="IPR054471">
    <property type="entry name" value="GPIID_WHD"/>
</dbReference>
<dbReference type="PANTHER" id="PTHR10039:SF14">
    <property type="entry name" value="NACHT DOMAIN-CONTAINING PROTEIN"/>
    <property type="match status" value="1"/>
</dbReference>
<keyword evidence="1" id="KW-0677">Repeat</keyword>
<proteinExistence type="predicted"/>
<dbReference type="Gene3D" id="3.40.50.300">
    <property type="entry name" value="P-loop containing nucleotide triphosphate hydrolases"/>
    <property type="match status" value="1"/>
</dbReference>
<evidence type="ECO:0000259" key="3">
    <source>
        <dbReference type="Pfam" id="PF22939"/>
    </source>
</evidence>
<feature type="domain" description="Nephrocystin 3-like N-terminal" evidence="4">
    <location>
        <begin position="311"/>
        <end position="495"/>
    </location>
</feature>
<dbReference type="InterPro" id="IPR056884">
    <property type="entry name" value="NPHP3-like_N"/>
</dbReference>
<name>A0A6A6E277_9PEZI</name>
<dbReference type="SUPFAM" id="SSF52540">
    <property type="entry name" value="P-loop containing nucleoside triphosphate hydrolases"/>
    <property type="match status" value="1"/>
</dbReference>
<dbReference type="EMBL" id="ML994632">
    <property type="protein sequence ID" value="KAF2185894.1"/>
    <property type="molecule type" value="Genomic_DNA"/>
</dbReference>
<dbReference type="Pfam" id="PF22939">
    <property type="entry name" value="WHD_GPIID"/>
    <property type="match status" value="1"/>
</dbReference>
<accession>A0A6A6E277</accession>
<evidence type="ECO:0000313" key="5">
    <source>
        <dbReference type="EMBL" id="KAF2185894.1"/>
    </source>
</evidence>
<evidence type="ECO:0000259" key="4">
    <source>
        <dbReference type="Pfam" id="PF24883"/>
    </source>
</evidence>
<feature type="domain" description="GPI inositol-deacylase winged helix" evidence="3">
    <location>
        <begin position="612"/>
        <end position="697"/>
    </location>
</feature>
<sequence length="1395" mass="158333">MSPSAEPRGPKHIFEEACAAFRSALTEDDRKLFKEFESAQSMLQEIGNHAKTHPVHHSRLTKCCKKIHGLAEKLSQYFEIINIFIQSNPEFAALAWGSLRLIFLVRNSLDSFELQLTDITTANKLGSNHILFLERICEMFENMGMLLPAYEEYATKMQARAQQQQKDTPDRLLKALAYIYTDLLQFCFDACKLLSKKSSRFLCLKSSFANSMNWTPFDVRYDQLLKRWKEHNQLMYLEMRVSSHVEQMESAAKLEEMLRKIEEKWGAQNEHTATLESKTIDRRLRQLIEWINPPKWTDLFEVSQSRRSPHTTNWFWDQASVKQWLSQHGSSAGESPLNMLSVQVLAAKPGYGKTTLCTALIENLQMGPQQTFQVGVPADIAQESLAFFYFDKQRPDSIQPTHALRAILAQLLHILRKDKDAIDILTIIWDQNQTGQLTAANNEISSALNLIMRRSGRLFLLFDGVDECTDQDAFFDFLTQMSYSPIIMSIALFSRPTIKIPNKLKQHCLLLNPGSLLNSSDIRTFLRPKIECLREDATLSSTVTVDIIVGQICERANGMFLWARLFISYLQSPMLSVRQRSEAMENMNRLEGLDSLYRAILESLEHQYSRQAKDNISRAFQLVAFAYRPLTVKELQYALAITPDRKMQPEDIIPNFAADLIRMSGALMETTSDNTVRFIHLSVLEYLLDPANTHAEFKSFDARTSMNRASGHRSCACCCLSYLYHSVEHEPLGGSAQAAPDRNIQTNRYPFLEYAAKYWSLHLLDLIQMLSQSPAEMEEEINDSIAGLASKFFSSPEAITVWIEASYMFGFLPEVGMRPNQKQLFDDSPANSSPESLRNNAVRCLQRLSQDLRDLNSSWAEVLSNSPNEIWEPSVSAFAKSPFWVSVYGSKISQFRSKNKTSETSICLKSQVSSDGRLLGVARLRIRPPDFTDFSVVYELWAVHYRELLFQDEIRIPEWTPFIQSIDNPRDSRIDSAFCFHFPVAMSADLSRIAVPGCVAKVDGECLDDLEDIKHCSMHFQPLSFSLPGHATDDLLPFNFSKQKFSESYALQISESGEFLFTLHKSLGLVEISPRIAVTLCLVTVYQDNSPKPNEKPDYRYMTSIAFKPDELGIVLHPYLPMAGFKHRGIIIVCLSKGKQQILENRGEGTILWDFANQGRRRKDPITFLDTGERKLRFSDCGRYFCDLPLSSFRVFQECVDSEMQSSNRRKYQGDVVPHSKSVKSRTLASTLSHSRPLNENKPAVQTAGTLIGAADATGMHAISDLEQVTAGAVILQTLREDGLMTSATLTQLPAWAADAPAALLNSQDDDSDNQRDMVRIVLNQPGENFQKYYISAQSRARPVELPVILERKRDTIPIFYGRGACTDQGEIRFTGEVRKRLGPDDGGVSKRIKQ</sequence>
<reference evidence="5" key="1">
    <citation type="journal article" date="2020" name="Stud. Mycol.">
        <title>101 Dothideomycetes genomes: a test case for predicting lifestyles and emergence of pathogens.</title>
        <authorList>
            <person name="Haridas S."/>
            <person name="Albert R."/>
            <person name="Binder M."/>
            <person name="Bloem J."/>
            <person name="Labutti K."/>
            <person name="Salamov A."/>
            <person name="Andreopoulos B."/>
            <person name="Baker S."/>
            <person name="Barry K."/>
            <person name="Bills G."/>
            <person name="Bluhm B."/>
            <person name="Cannon C."/>
            <person name="Castanera R."/>
            <person name="Culley D."/>
            <person name="Daum C."/>
            <person name="Ezra D."/>
            <person name="Gonzalez J."/>
            <person name="Henrissat B."/>
            <person name="Kuo A."/>
            <person name="Liang C."/>
            <person name="Lipzen A."/>
            <person name="Lutzoni F."/>
            <person name="Magnuson J."/>
            <person name="Mondo S."/>
            <person name="Nolan M."/>
            <person name="Ohm R."/>
            <person name="Pangilinan J."/>
            <person name="Park H.-J."/>
            <person name="Ramirez L."/>
            <person name="Alfaro M."/>
            <person name="Sun H."/>
            <person name="Tritt A."/>
            <person name="Yoshinaga Y."/>
            <person name="Zwiers L.-H."/>
            <person name="Turgeon B."/>
            <person name="Goodwin S."/>
            <person name="Spatafora J."/>
            <person name="Crous P."/>
            <person name="Grigoriev I."/>
        </authorList>
    </citation>
    <scope>NUCLEOTIDE SEQUENCE</scope>
    <source>
        <strain evidence="5">CBS 207.26</strain>
    </source>
</reference>
<dbReference type="InterPro" id="IPR027417">
    <property type="entry name" value="P-loop_NTPase"/>
</dbReference>
<evidence type="ECO:0000256" key="1">
    <source>
        <dbReference type="ARBA" id="ARBA00022737"/>
    </source>
</evidence>
<evidence type="ECO:0000256" key="2">
    <source>
        <dbReference type="SAM" id="MobiDB-lite"/>
    </source>
</evidence>
<evidence type="ECO:0008006" key="7">
    <source>
        <dbReference type="Google" id="ProtNLM"/>
    </source>
</evidence>
<dbReference type="Proteomes" id="UP000800200">
    <property type="component" value="Unassembled WGS sequence"/>
</dbReference>
<gene>
    <name evidence="5" type="ORF">K469DRAFT_687714</name>
</gene>
<dbReference type="Pfam" id="PF24883">
    <property type="entry name" value="NPHP3_N"/>
    <property type="match status" value="1"/>
</dbReference>
<organism evidence="5 6">
    <name type="scientific">Zopfia rhizophila CBS 207.26</name>
    <dbReference type="NCBI Taxonomy" id="1314779"/>
    <lineage>
        <taxon>Eukaryota</taxon>
        <taxon>Fungi</taxon>
        <taxon>Dikarya</taxon>
        <taxon>Ascomycota</taxon>
        <taxon>Pezizomycotina</taxon>
        <taxon>Dothideomycetes</taxon>
        <taxon>Dothideomycetes incertae sedis</taxon>
        <taxon>Zopfiaceae</taxon>
        <taxon>Zopfia</taxon>
    </lineage>
</organism>